<keyword evidence="18" id="KW-0739">Sodium transport</keyword>
<keyword evidence="9" id="KW-0732">Signal</keyword>
<dbReference type="Pfam" id="PF16494">
    <property type="entry name" value="Na_Ca_ex_C"/>
    <property type="match status" value="1"/>
</dbReference>
<evidence type="ECO:0000256" key="9">
    <source>
        <dbReference type="ARBA" id="ARBA00022729"/>
    </source>
</evidence>
<dbReference type="Proteomes" id="UP001153636">
    <property type="component" value="Chromosome 11"/>
</dbReference>
<evidence type="ECO:0000256" key="10">
    <source>
        <dbReference type="ARBA" id="ARBA00022737"/>
    </source>
</evidence>
<dbReference type="SMART" id="SM00237">
    <property type="entry name" value="Calx_beta"/>
    <property type="match status" value="2"/>
</dbReference>
<dbReference type="AlphaFoldDB" id="A0A9P0G8W7"/>
<organism evidence="22 23">
    <name type="scientific">Psylliodes chrysocephalus</name>
    <dbReference type="NCBI Taxonomy" id="3402493"/>
    <lineage>
        <taxon>Eukaryota</taxon>
        <taxon>Metazoa</taxon>
        <taxon>Ecdysozoa</taxon>
        <taxon>Arthropoda</taxon>
        <taxon>Hexapoda</taxon>
        <taxon>Insecta</taxon>
        <taxon>Pterygota</taxon>
        <taxon>Neoptera</taxon>
        <taxon>Endopterygota</taxon>
        <taxon>Coleoptera</taxon>
        <taxon>Polyphaga</taxon>
        <taxon>Cucujiformia</taxon>
        <taxon>Chrysomeloidea</taxon>
        <taxon>Chrysomelidae</taxon>
        <taxon>Galerucinae</taxon>
        <taxon>Alticini</taxon>
        <taxon>Psylliodes</taxon>
    </lineage>
</organism>
<dbReference type="InterPro" id="IPR032452">
    <property type="entry name" value="Na_Ca_Ex_C-exten"/>
</dbReference>
<dbReference type="GO" id="GO:0098794">
    <property type="term" value="C:postsynapse"/>
    <property type="evidence" value="ECO:0007669"/>
    <property type="project" value="TreeGrafter"/>
</dbReference>
<feature type="transmembrane region" description="Helical" evidence="20">
    <location>
        <begin position="188"/>
        <end position="208"/>
    </location>
</feature>
<evidence type="ECO:0000256" key="17">
    <source>
        <dbReference type="ARBA" id="ARBA00023180"/>
    </source>
</evidence>
<dbReference type="GO" id="GO:0098703">
    <property type="term" value="P:calcium ion import across plasma membrane"/>
    <property type="evidence" value="ECO:0007669"/>
    <property type="project" value="TreeGrafter"/>
</dbReference>
<feature type="transmembrane region" description="Helical" evidence="20">
    <location>
        <begin position="818"/>
        <end position="840"/>
    </location>
</feature>
<evidence type="ECO:0000256" key="13">
    <source>
        <dbReference type="ARBA" id="ARBA00022989"/>
    </source>
</evidence>
<feature type="transmembrane region" description="Helical" evidence="20">
    <location>
        <begin position="745"/>
        <end position="765"/>
    </location>
</feature>
<evidence type="ECO:0000256" key="6">
    <source>
        <dbReference type="ARBA" id="ARBA00022568"/>
    </source>
</evidence>
<dbReference type="InterPro" id="IPR038081">
    <property type="entry name" value="CalX-like_sf"/>
</dbReference>
<comment type="catalytic activity">
    <reaction evidence="19">
        <text>Ca(2+)(in) + 3 Na(+)(out) = Ca(2+)(out) + 3 Na(+)(in)</text>
        <dbReference type="Rhea" id="RHEA:69955"/>
        <dbReference type="ChEBI" id="CHEBI:29101"/>
        <dbReference type="ChEBI" id="CHEBI:29108"/>
    </reaction>
</comment>
<evidence type="ECO:0000256" key="1">
    <source>
        <dbReference type="ARBA" id="ARBA00004651"/>
    </source>
</evidence>
<evidence type="ECO:0000256" key="18">
    <source>
        <dbReference type="ARBA" id="ARBA00023201"/>
    </source>
</evidence>
<dbReference type="NCBIfam" id="TIGR00845">
    <property type="entry name" value="caca"/>
    <property type="match status" value="1"/>
</dbReference>
<dbReference type="GO" id="GO:0005432">
    <property type="term" value="F:calcium:sodium antiporter activity"/>
    <property type="evidence" value="ECO:0007669"/>
    <property type="project" value="InterPro"/>
</dbReference>
<keyword evidence="13 20" id="KW-1133">Transmembrane helix</keyword>
<keyword evidence="16 20" id="KW-0472">Membrane</keyword>
<dbReference type="Pfam" id="PF03160">
    <property type="entry name" value="Calx-beta"/>
    <property type="match status" value="1"/>
</dbReference>
<evidence type="ECO:0000256" key="2">
    <source>
        <dbReference type="ARBA" id="ARBA00007489"/>
    </source>
</evidence>
<keyword evidence="5" id="KW-1003">Cell membrane</keyword>
<feature type="transmembrane region" description="Helical" evidence="20">
    <location>
        <begin position="668"/>
        <end position="692"/>
    </location>
</feature>
<evidence type="ECO:0000256" key="15">
    <source>
        <dbReference type="ARBA" id="ARBA00023065"/>
    </source>
</evidence>
<dbReference type="GO" id="GO:0042383">
    <property type="term" value="C:sarcolemma"/>
    <property type="evidence" value="ECO:0007669"/>
    <property type="project" value="TreeGrafter"/>
</dbReference>
<feature type="domain" description="Calx-beta" evidence="21">
    <location>
        <begin position="331"/>
        <end position="430"/>
    </location>
</feature>
<dbReference type="InterPro" id="IPR044880">
    <property type="entry name" value="NCX_ion-bd_dom_sf"/>
</dbReference>
<name>A0A9P0G8W7_9CUCU</name>
<evidence type="ECO:0000256" key="12">
    <source>
        <dbReference type="ARBA" id="ARBA00022860"/>
    </source>
</evidence>
<dbReference type="GO" id="GO:0005516">
    <property type="term" value="F:calmodulin binding"/>
    <property type="evidence" value="ECO:0007669"/>
    <property type="project" value="UniProtKB-KW"/>
</dbReference>
<feature type="transmembrane region" description="Helical" evidence="20">
    <location>
        <begin position="158"/>
        <end position="176"/>
    </location>
</feature>
<keyword evidence="23" id="KW-1185">Reference proteome</keyword>
<feature type="transmembrane region" description="Helical" evidence="20">
    <location>
        <begin position="34"/>
        <end position="52"/>
    </location>
</feature>
<evidence type="ECO:0000259" key="21">
    <source>
        <dbReference type="SMART" id="SM00237"/>
    </source>
</evidence>
<dbReference type="PANTHER" id="PTHR11878">
    <property type="entry name" value="SODIUM/CALCIUM EXCHANGER"/>
    <property type="match status" value="1"/>
</dbReference>
<accession>A0A9P0G8W7</accession>
<evidence type="ECO:0000313" key="22">
    <source>
        <dbReference type="EMBL" id="CAH1101225.1"/>
    </source>
</evidence>
<evidence type="ECO:0000256" key="8">
    <source>
        <dbReference type="ARBA" id="ARBA00022723"/>
    </source>
</evidence>
<gene>
    <name evidence="22" type="ORF">PSYICH_LOCUS2915</name>
</gene>
<dbReference type="InterPro" id="IPR003644">
    <property type="entry name" value="Calx_beta"/>
</dbReference>
<dbReference type="PANTHER" id="PTHR11878:SF65">
    <property type="entry name" value="NA_CA-EXCHANGE PROTEIN, ISOFORM G"/>
    <property type="match status" value="1"/>
</dbReference>
<evidence type="ECO:0000256" key="16">
    <source>
        <dbReference type="ARBA" id="ARBA00023136"/>
    </source>
</evidence>
<dbReference type="Pfam" id="PF01699">
    <property type="entry name" value="Na_Ca_ex"/>
    <property type="match status" value="2"/>
</dbReference>
<dbReference type="OrthoDB" id="418484at2759"/>
<comment type="similarity">
    <text evidence="2">Belongs to the Ca(2+):cation antiporter (CaCA) (TC 2.A.19) family. SLC8 subfamily.</text>
</comment>
<evidence type="ECO:0000256" key="5">
    <source>
        <dbReference type="ARBA" id="ARBA00022475"/>
    </source>
</evidence>
<dbReference type="SUPFAM" id="SSF141072">
    <property type="entry name" value="CalX-like"/>
    <property type="match status" value="2"/>
</dbReference>
<dbReference type="EMBL" id="OV651823">
    <property type="protein sequence ID" value="CAH1101225.1"/>
    <property type="molecule type" value="Genomic_DNA"/>
</dbReference>
<keyword evidence="6" id="KW-0109">Calcium transport</keyword>
<evidence type="ECO:0000256" key="4">
    <source>
        <dbReference type="ARBA" id="ARBA00022449"/>
    </source>
</evidence>
<dbReference type="GO" id="GO:0046872">
    <property type="term" value="F:metal ion binding"/>
    <property type="evidence" value="ECO:0007669"/>
    <property type="project" value="UniProtKB-KW"/>
</dbReference>
<keyword evidence="8" id="KW-0479">Metal-binding</keyword>
<dbReference type="GO" id="GO:0030424">
    <property type="term" value="C:axon"/>
    <property type="evidence" value="ECO:0007669"/>
    <property type="project" value="TreeGrafter"/>
</dbReference>
<feature type="transmembrane region" description="Helical" evidence="20">
    <location>
        <begin position="777"/>
        <end position="797"/>
    </location>
</feature>
<evidence type="ECO:0000256" key="3">
    <source>
        <dbReference type="ARBA" id="ARBA00022448"/>
    </source>
</evidence>
<evidence type="ECO:0000256" key="14">
    <source>
        <dbReference type="ARBA" id="ARBA00023053"/>
    </source>
</evidence>
<keyword evidence="15" id="KW-0406">Ion transport</keyword>
<dbReference type="InterPro" id="IPR051171">
    <property type="entry name" value="CaCA"/>
</dbReference>
<protein>
    <recommendedName>
        <fullName evidence="21">Calx-beta domain-containing protein</fullName>
    </recommendedName>
</protein>
<keyword evidence="3" id="KW-0813">Transport</keyword>
<keyword evidence="17" id="KW-0325">Glycoprotein</keyword>
<evidence type="ECO:0000313" key="23">
    <source>
        <dbReference type="Proteomes" id="UP001153636"/>
    </source>
</evidence>
<comment type="subcellular location">
    <subcellularLocation>
        <location evidence="1">Cell membrane</location>
        <topology evidence="1">Multi-pass membrane protein</topology>
    </subcellularLocation>
</comment>
<reference evidence="22" key="1">
    <citation type="submission" date="2022-01" db="EMBL/GenBank/DDBJ databases">
        <authorList>
            <person name="King R."/>
        </authorList>
    </citation>
    <scope>NUCLEOTIDE SEQUENCE</scope>
</reference>
<dbReference type="Gene3D" id="2.60.40.2030">
    <property type="match status" value="2"/>
</dbReference>
<dbReference type="InterPro" id="IPR004836">
    <property type="entry name" value="Na_Ca_Ex"/>
</dbReference>
<evidence type="ECO:0000256" key="19">
    <source>
        <dbReference type="ARBA" id="ARBA00033667"/>
    </source>
</evidence>
<keyword evidence="14" id="KW-0915">Sodium</keyword>
<dbReference type="PRINTS" id="PR01259">
    <property type="entry name" value="NACAEXCHNGR"/>
</dbReference>
<keyword evidence="7 20" id="KW-0812">Transmembrane</keyword>
<evidence type="ECO:0000256" key="11">
    <source>
        <dbReference type="ARBA" id="ARBA00022837"/>
    </source>
</evidence>
<dbReference type="Gene3D" id="1.20.1420.30">
    <property type="entry name" value="NCX, central ion-binding region"/>
    <property type="match status" value="2"/>
</dbReference>
<proteinExistence type="inferred from homology"/>
<evidence type="ECO:0000256" key="7">
    <source>
        <dbReference type="ARBA" id="ARBA00022692"/>
    </source>
</evidence>
<dbReference type="GO" id="GO:0007154">
    <property type="term" value="P:cell communication"/>
    <property type="evidence" value="ECO:0007669"/>
    <property type="project" value="InterPro"/>
</dbReference>
<dbReference type="InterPro" id="IPR004837">
    <property type="entry name" value="NaCa_Exmemb"/>
</dbReference>
<feature type="domain" description="Calx-beta" evidence="21">
    <location>
        <begin position="444"/>
        <end position="543"/>
    </location>
</feature>
<dbReference type="FunFam" id="1.20.1420.30:FF:000003">
    <property type="entry name" value="sodium/calcium exchanger 1 isoform X1"/>
    <property type="match status" value="1"/>
</dbReference>
<keyword evidence="4" id="KW-0050">Antiport</keyword>
<keyword evidence="12" id="KW-0112">Calmodulin-binding</keyword>
<keyword evidence="10" id="KW-0677">Repeat</keyword>
<sequence length="843" mass="93835">MASANTSIRCLDGLLLPCWRPLDNVQFLDRAGRGFVYFLALAYLFIGVSIISDRFMAAIEVITSQEREVSVRKPNGDTQIVVVRMWNETVANLTLMALGSSAPEILLSVIEIYAKNFEAGELGPGTIVGSAAYNLLVIIAICVSMIPEGEVRRIKHLGVFFVTATWSIFAYVWLYLILCVFSPGKVEIWEGLLTFSFFPLTVLTAYAADRKMYKYISKDYRMNRRGVIVQAERNNLEMGNSELLALDDVHEDIKQEYINTLKELRHQNPHADLGVLEKMTHEILLNRGPKSRAFYRIQATRKFIGSGDLLRRISERAQSDLSEVKAELQRESGAAEYNQTACRAYFEPSKYTVLESCGRFEVRIVRVGNIDCPLTVEYTTEDGTAQAGSDYVSAKGSVHFGAGEKEKRIRLEVIDDDVFEPDEHFYIRLCSSQPTGSLGTPVLATVIILDDDHGGFFKFEAQNHEIVESIGQYDLKVIRCSGARGKVIIPYWTEDGTAKHGKEYQKQEGQLIFDNNESEKSVPLTIIEEDSYEKDVLFYVQLGEPQTTGDELATLAEEAEKKHPDERTDREKIALLGKPRLGDIIRAQVRIKESKEFKNTVDKLVQRANASILIGTSSWKEQFIEALTVSSSDENVDEKQPSKLDYVMHFLTVFWKIIFAFVPPTDMLKGYLCFVVSIFCIGVVTAVIGDVASHFGATLGIKDAVTAIVFVALGTSIPDTFASKVAAIQDKYADASIGNVTGSNAVNVFLGIGVAWSIAAIYHHVNGNVFHVDPGNLAFSVTIFCTEAVLVIIVLVLRRSKFIGGELGGPVCMKYLTSAVFFSMWLLYLVMSSLEVYGVIHGF</sequence>
<evidence type="ECO:0000256" key="20">
    <source>
        <dbReference type="SAM" id="Phobius"/>
    </source>
</evidence>
<feature type="transmembrane region" description="Helical" evidence="20">
    <location>
        <begin position="126"/>
        <end position="146"/>
    </location>
</feature>
<keyword evidence="11" id="KW-0106">Calcium</keyword>